<comment type="caution">
    <text evidence="8">The sequence shown here is derived from an EMBL/GenBank/DDBJ whole genome shotgun (WGS) entry which is preliminary data.</text>
</comment>
<organism evidence="8 9">
    <name type="scientific">Haloplasma contractile SSD-17B</name>
    <dbReference type="NCBI Taxonomy" id="1033810"/>
    <lineage>
        <taxon>Bacteria</taxon>
        <taxon>Bacillati</taxon>
        <taxon>Mycoplasmatota</taxon>
        <taxon>Mollicutes</taxon>
        <taxon>Haloplasmatales</taxon>
        <taxon>Haloplasmataceae</taxon>
        <taxon>Haloplasma</taxon>
    </lineage>
</organism>
<evidence type="ECO:0000256" key="3">
    <source>
        <dbReference type="ARBA" id="ARBA00022475"/>
    </source>
</evidence>
<dbReference type="STRING" id="1033810.HLPCO_002515"/>
<evidence type="ECO:0000256" key="5">
    <source>
        <dbReference type="ARBA" id="ARBA00022989"/>
    </source>
</evidence>
<dbReference type="GO" id="GO:0016491">
    <property type="term" value="F:oxidoreductase activity"/>
    <property type="evidence" value="ECO:0007669"/>
    <property type="project" value="UniProtKB-KW"/>
</dbReference>
<reference evidence="8 9" key="2">
    <citation type="journal article" date="2013" name="PLoS ONE">
        <title>INDIGO - INtegrated Data Warehouse of MIcrobial GenOmes with Examples from the Red Sea Extremophiles.</title>
        <authorList>
            <person name="Alam I."/>
            <person name="Antunes A."/>
            <person name="Kamau A.A."/>
            <person name="Ba Alawi W."/>
            <person name="Kalkatawi M."/>
            <person name="Stingl U."/>
            <person name="Bajic V.B."/>
        </authorList>
    </citation>
    <scope>NUCLEOTIDE SEQUENCE [LARGE SCALE GENOMIC DNA]</scope>
    <source>
        <strain evidence="8 9">SSD-17B</strain>
    </source>
</reference>
<evidence type="ECO:0000256" key="7">
    <source>
        <dbReference type="SAM" id="Phobius"/>
    </source>
</evidence>
<keyword evidence="3" id="KW-1003">Cell membrane</keyword>
<dbReference type="InterPro" id="IPR039428">
    <property type="entry name" value="NUOK/Mnh_C1-like"/>
</dbReference>
<keyword evidence="9" id="KW-1185">Reference proteome</keyword>
<gene>
    <name evidence="8" type="ORF">HLPCO_002515</name>
</gene>
<dbReference type="EC" id="1.6.5.3" evidence="8"/>
<feature type="transmembrane region" description="Helical" evidence="7">
    <location>
        <begin position="68"/>
        <end position="91"/>
    </location>
</feature>
<evidence type="ECO:0000313" key="9">
    <source>
        <dbReference type="Proteomes" id="UP000005707"/>
    </source>
</evidence>
<keyword evidence="5 7" id="KW-1133">Transmembrane helix</keyword>
<keyword evidence="8" id="KW-0560">Oxidoreductase</keyword>
<dbReference type="InParanoid" id="U2E876"/>
<evidence type="ECO:0000313" key="8">
    <source>
        <dbReference type="EMBL" id="ERJ11393.1"/>
    </source>
</evidence>
<dbReference type="PANTHER" id="PTHR34583">
    <property type="entry name" value="ANTIPORTER SUBUNIT MNHC2-RELATED"/>
    <property type="match status" value="1"/>
</dbReference>
<feature type="transmembrane region" description="Helical" evidence="7">
    <location>
        <begin position="6"/>
        <end position="21"/>
    </location>
</feature>
<dbReference type="Pfam" id="PF00420">
    <property type="entry name" value="Oxidored_q2"/>
    <property type="match status" value="1"/>
</dbReference>
<accession>U2E876</accession>
<evidence type="ECO:0000256" key="1">
    <source>
        <dbReference type="ARBA" id="ARBA00004651"/>
    </source>
</evidence>
<comment type="subcellular location">
    <subcellularLocation>
        <location evidence="1">Cell membrane</location>
        <topology evidence="1">Multi-pass membrane protein</topology>
    </subcellularLocation>
</comment>
<evidence type="ECO:0000256" key="4">
    <source>
        <dbReference type="ARBA" id="ARBA00022692"/>
    </source>
</evidence>
<dbReference type="FunCoup" id="U2E876">
    <property type="interactions" value="20"/>
</dbReference>
<dbReference type="AlphaFoldDB" id="U2E876"/>
<dbReference type="GO" id="GO:0005886">
    <property type="term" value="C:plasma membrane"/>
    <property type="evidence" value="ECO:0007669"/>
    <property type="project" value="UniProtKB-SubCell"/>
</dbReference>
<dbReference type="EMBL" id="AFNU02000011">
    <property type="protein sequence ID" value="ERJ11393.1"/>
    <property type="molecule type" value="Genomic_DNA"/>
</dbReference>
<sequence>MEIPYFAVIVLFCLGIYTIIIKKNLIKIVIGFTIIESSLILLLILISYKPGGTAPILNRDYNLVVDPIPQALALTAIVIGGSITAVMLSLVMKINKRYGTLNVDEIRKLRG</sequence>
<comment type="similarity">
    <text evidence="2">Belongs to the CPA3 antiporters (TC 2.A.63) subunit C family.</text>
</comment>
<dbReference type="Gene3D" id="1.10.287.3510">
    <property type="match status" value="1"/>
</dbReference>
<dbReference type="InterPro" id="IPR050601">
    <property type="entry name" value="CPA3_antiporter_subunitC"/>
</dbReference>
<reference evidence="8 9" key="1">
    <citation type="journal article" date="2011" name="J. Bacteriol.">
        <title>Genome sequence of Haloplasma contractile, an unusual contractile bacterium from a deep-sea anoxic brine lake.</title>
        <authorList>
            <person name="Antunes A."/>
            <person name="Alam I."/>
            <person name="El Dorry H."/>
            <person name="Siam R."/>
            <person name="Robertson A."/>
            <person name="Bajic V.B."/>
            <person name="Stingl U."/>
        </authorList>
    </citation>
    <scope>NUCLEOTIDE SEQUENCE [LARGE SCALE GENOMIC DNA]</scope>
    <source>
        <strain evidence="8 9">SSD-17B</strain>
    </source>
</reference>
<evidence type="ECO:0000256" key="2">
    <source>
        <dbReference type="ARBA" id="ARBA00010388"/>
    </source>
</evidence>
<proteinExistence type="inferred from homology"/>
<keyword evidence="6 7" id="KW-0472">Membrane</keyword>
<evidence type="ECO:0000256" key="6">
    <source>
        <dbReference type="ARBA" id="ARBA00023136"/>
    </source>
</evidence>
<dbReference type="eggNOG" id="COG1006">
    <property type="taxonomic scope" value="Bacteria"/>
</dbReference>
<protein>
    <submittedName>
        <fullName evidence="8">NADH dehydrogenase I subunit K protein</fullName>
        <ecNumber evidence="8">1.6.5.3</ecNumber>
    </submittedName>
</protein>
<dbReference type="PANTHER" id="PTHR34583:SF2">
    <property type="entry name" value="ANTIPORTER SUBUNIT MNHC2-RELATED"/>
    <property type="match status" value="1"/>
</dbReference>
<keyword evidence="4 7" id="KW-0812">Transmembrane</keyword>
<name>U2E876_9MOLU</name>
<dbReference type="Proteomes" id="UP000005707">
    <property type="component" value="Unassembled WGS sequence"/>
</dbReference>
<feature type="transmembrane region" description="Helical" evidence="7">
    <location>
        <begin position="28"/>
        <end position="48"/>
    </location>
</feature>